<organism evidence="2 3">
    <name type="scientific">Daphnia magna</name>
    <dbReference type="NCBI Taxonomy" id="35525"/>
    <lineage>
        <taxon>Eukaryota</taxon>
        <taxon>Metazoa</taxon>
        <taxon>Ecdysozoa</taxon>
        <taxon>Arthropoda</taxon>
        <taxon>Crustacea</taxon>
        <taxon>Branchiopoda</taxon>
        <taxon>Diplostraca</taxon>
        <taxon>Cladocera</taxon>
        <taxon>Anomopoda</taxon>
        <taxon>Daphniidae</taxon>
        <taxon>Daphnia</taxon>
    </lineage>
</organism>
<feature type="region of interest" description="Disordered" evidence="1">
    <location>
        <begin position="651"/>
        <end position="675"/>
    </location>
</feature>
<reference evidence="2 3" key="1">
    <citation type="journal article" date="2023" name="Nucleic Acids Res.">
        <title>The hologenome of Daphnia magna reveals possible DNA methylation and microbiome-mediated evolution of the host genome.</title>
        <authorList>
            <person name="Chaturvedi A."/>
            <person name="Li X."/>
            <person name="Dhandapani V."/>
            <person name="Marshall H."/>
            <person name="Kissane S."/>
            <person name="Cuenca-Cambronero M."/>
            <person name="Asole G."/>
            <person name="Calvet F."/>
            <person name="Ruiz-Romero M."/>
            <person name="Marangio P."/>
            <person name="Guigo R."/>
            <person name="Rago D."/>
            <person name="Mirbahai L."/>
            <person name="Eastwood N."/>
            <person name="Colbourne J.K."/>
            <person name="Zhou J."/>
            <person name="Mallon E."/>
            <person name="Orsini L."/>
        </authorList>
    </citation>
    <scope>NUCLEOTIDE SEQUENCE [LARGE SCALE GENOMIC DNA]</scope>
    <source>
        <strain evidence="2">LRV0_1</strain>
    </source>
</reference>
<feature type="region of interest" description="Disordered" evidence="1">
    <location>
        <begin position="369"/>
        <end position="418"/>
    </location>
</feature>
<feature type="region of interest" description="Disordered" evidence="1">
    <location>
        <begin position="158"/>
        <end position="186"/>
    </location>
</feature>
<name>A0ABR0A8G7_9CRUS</name>
<comment type="caution">
    <text evidence="2">The sequence shown here is derived from an EMBL/GenBank/DDBJ whole genome shotgun (WGS) entry which is preliminary data.</text>
</comment>
<dbReference type="Proteomes" id="UP001234178">
    <property type="component" value="Unassembled WGS sequence"/>
</dbReference>
<accession>A0ABR0A8G7</accession>
<evidence type="ECO:0000256" key="1">
    <source>
        <dbReference type="SAM" id="MobiDB-lite"/>
    </source>
</evidence>
<sequence>MAGNSPESEEDLATDDSWALKMLRANAKRRFTKTIKLVRDLMADPGSRTSIKNRRDDIITAYQECYDANTRYTTECPDDETSSAWINSIEINLDFWVNTVDEHLISRADEAPSDVSSIHSQRVPLLAHPSQRRPTSNPDWTDLRLRVNQLELQGINGYAGSPSLNFGRSPPLPPPRPSSTPGQHDTEAENYLEVRPRVDTISLTPRVQSEDAFYGWTTPQWRPPFDRFPDLETWTRRRTRPPSSDQPHCSRDAIIIRNEQHSVQVDLQGADDDLEADGSTQLVSSNHSSCNAASSHSCNLQTRPSSTTSVAAGHLAYVPAGPPTSVAAGHPAYVPAGPPTSVTAGHLAYVPAGPPTSIAAGHPVYAPAGPPTSVATGHPRFAPTGPPTSITAGQPTSAPAGPPTSVADGHPAYVPAGPPTSVAAGHPAYVPPAVPPPSVAASYPAYVPAGPLTYVAAGHPAYVPAGQPTSVAAGHPRFAPAGPPTSITAGQLTSAPAGPPTSIAAGPPTSVAAGYPAYVPAGPPTSVAAGHPAYVPAGPPTSVAAGHPAYVPAGPPTSVAAGHPAYVPAGPPTSVAAGHPAYVPAGPPTSVAAGHPAYVPAGPPTSVAAGPPTSVAAGHPAYVPAGPPTSVTAGHPAYVPVGPTALPASSYPASDLTGHSAHLQPTIHPLSSPANSITASLQPKIEDQSAFL</sequence>
<evidence type="ECO:0000313" key="3">
    <source>
        <dbReference type="Proteomes" id="UP001234178"/>
    </source>
</evidence>
<protein>
    <submittedName>
        <fullName evidence="2">Uncharacterized protein</fullName>
    </submittedName>
</protein>
<dbReference type="EMBL" id="JAOYFB010000036">
    <property type="protein sequence ID" value="KAK4021279.1"/>
    <property type="molecule type" value="Genomic_DNA"/>
</dbReference>
<feature type="region of interest" description="Disordered" evidence="1">
    <location>
        <begin position="274"/>
        <end position="303"/>
    </location>
</feature>
<proteinExistence type="predicted"/>
<gene>
    <name evidence="2" type="ORF">OUZ56_003198</name>
</gene>
<feature type="compositionally biased region" description="Low complexity" evidence="1">
    <location>
        <begin position="284"/>
        <end position="298"/>
    </location>
</feature>
<keyword evidence="3" id="KW-1185">Reference proteome</keyword>
<feature type="compositionally biased region" description="Polar residues" evidence="1">
    <location>
        <begin position="387"/>
        <end position="397"/>
    </location>
</feature>
<evidence type="ECO:0000313" key="2">
    <source>
        <dbReference type="EMBL" id="KAK4021279.1"/>
    </source>
</evidence>